<evidence type="ECO:0000256" key="1">
    <source>
        <dbReference type="ARBA" id="ARBA00005054"/>
    </source>
</evidence>
<dbReference type="GO" id="GO:0006189">
    <property type="term" value="P:'de novo' IMP biosynthetic process"/>
    <property type="evidence" value="ECO:0007669"/>
    <property type="project" value="UniProtKB-UniRule"/>
</dbReference>
<dbReference type="InterPro" id="IPR036477">
    <property type="entry name" value="Formyl_transf_N_sf"/>
</dbReference>
<dbReference type="GO" id="GO:0004644">
    <property type="term" value="F:phosphoribosylglycinamide formyltransferase activity"/>
    <property type="evidence" value="ECO:0007669"/>
    <property type="project" value="UniProtKB-UniRule"/>
</dbReference>
<gene>
    <name evidence="6" type="primary">purN</name>
    <name evidence="8" type="ORF">SAMN05192530_10350</name>
</gene>
<evidence type="ECO:0000256" key="4">
    <source>
        <dbReference type="ARBA" id="ARBA00038440"/>
    </source>
</evidence>
<accession>A0A1H0GBQ9</accession>
<feature type="binding site" evidence="6">
    <location>
        <begin position="93"/>
        <end position="96"/>
    </location>
    <ligand>
        <name>(6R)-10-formyltetrahydrofolate</name>
        <dbReference type="ChEBI" id="CHEBI:195366"/>
    </ligand>
</feature>
<dbReference type="GO" id="GO:0005829">
    <property type="term" value="C:cytosol"/>
    <property type="evidence" value="ECO:0007669"/>
    <property type="project" value="TreeGrafter"/>
</dbReference>
<dbReference type="InterPro" id="IPR002376">
    <property type="entry name" value="Formyl_transf_N"/>
</dbReference>
<dbReference type="Proteomes" id="UP000198793">
    <property type="component" value="Unassembled WGS sequence"/>
</dbReference>
<dbReference type="UniPathway" id="UPA00074">
    <property type="reaction ID" value="UER00126"/>
</dbReference>
<dbReference type="NCBIfam" id="TIGR00639">
    <property type="entry name" value="PurN"/>
    <property type="match status" value="1"/>
</dbReference>
<comment type="catalytic activity">
    <reaction evidence="5 6">
        <text>N(1)-(5-phospho-beta-D-ribosyl)glycinamide + (6R)-10-formyltetrahydrofolate = N(2)-formyl-N(1)-(5-phospho-beta-D-ribosyl)glycinamide + (6S)-5,6,7,8-tetrahydrofolate + H(+)</text>
        <dbReference type="Rhea" id="RHEA:15053"/>
        <dbReference type="ChEBI" id="CHEBI:15378"/>
        <dbReference type="ChEBI" id="CHEBI:57453"/>
        <dbReference type="ChEBI" id="CHEBI:143788"/>
        <dbReference type="ChEBI" id="CHEBI:147286"/>
        <dbReference type="ChEBI" id="CHEBI:195366"/>
        <dbReference type="EC" id="2.1.2.2"/>
    </reaction>
</comment>
<dbReference type="STRING" id="1166073.SAMN05192530_10350"/>
<evidence type="ECO:0000313" key="8">
    <source>
        <dbReference type="EMBL" id="SDO04209.1"/>
    </source>
</evidence>
<dbReference type="PANTHER" id="PTHR43369:SF2">
    <property type="entry name" value="PHOSPHORIBOSYLGLYCINAMIDE FORMYLTRANSFERASE"/>
    <property type="match status" value="1"/>
</dbReference>
<sequence length="222" mass="23275">MSGRKRVAVLISGRGSNMQALIEAAVDPSYPAEIVAVLSNRPDAGGLATAAAQGIGTAAVDHRGFASREAHEEALVAAIERFRPDIVCLAGYMRLLTADFTDRYAGRMINIHPSLLPLFPGLHTHERALDAGMRVHGCTVHFVTAGMDEGPIIAQAAIAIEAGDTPDQLATRLLAAEHRLYPHALALVATGAVRWVEGRAVLAEVGGVNAAAPTILVSPSRP</sequence>
<dbReference type="PANTHER" id="PTHR43369">
    <property type="entry name" value="PHOSPHORIBOSYLGLYCINAMIDE FORMYLTRANSFERASE"/>
    <property type="match status" value="1"/>
</dbReference>
<feature type="binding site" evidence="6">
    <location>
        <begin position="15"/>
        <end position="17"/>
    </location>
    <ligand>
        <name>N(1)-(5-phospho-beta-D-ribosyl)glycinamide</name>
        <dbReference type="ChEBI" id="CHEBI:143788"/>
    </ligand>
</feature>
<evidence type="ECO:0000256" key="6">
    <source>
        <dbReference type="HAMAP-Rule" id="MF_01930"/>
    </source>
</evidence>
<dbReference type="Pfam" id="PF00551">
    <property type="entry name" value="Formyl_trans_N"/>
    <property type="match status" value="1"/>
</dbReference>
<feature type="site" description="Raises pKa of active site His" evidence="6">
    <location>
        <position position="148"/>
    </location>
</feature>
<feature type="binding site" evidence="6">
    <location>
        <position position="110"/>
    </location>
    <ligand>
        <name>(6R)-10-formyltetrahydrofolate</name>
        <dbReference type="ChEBI" id="CHEBI:195366"/>
    </ligand>
</feature>
<dbReference type="InterPro" id="IPR001555">
    <property type="entry name" value="GART_AS"/>
</dbReference>
<dbReference type="EMBL" id="FNIT01000003">
    <property type="protein sequence ID" value="SDO04209.1"/>
    <property type="molecule type" value="Genomic_DNA"/>
</dbReference>
<dbReference type="HAMAP" id="MF_01930">
    <property type="entry name" value="PurN"/>
    <property type="match status" value="1"/>
</dbReference>
<reference evidence="8 9" key="1">
    <citation type="submission" date="2016-10" db="EMBL/GenBank/DDBJ databases">
        <authorList>
            <person name="de Groot N.N."/>
        </authorList>
    </citation>
    <scope>NUCLEOTIDE SEQUENCE [LARGE SCALE GENOMIC DNA]</scope>
    <source>
        <strain evidence="9">L7-484,KACC 16230,DSM 25025</strain>
    </source>
</reference>
<feature type="active site" description="Proton donor" evidence="6">
    <location>
        <position position="112"/>
    </location>
</feature>
<keyword evidence="2 6" id="KW-0808">Transferase</keyword>
<dbReference type="EC" id="2.1.2.2" evidence="6"/>
<dbReference type="AlphaFoldDB" id="A0A1H0GBQ9"/>
<organism evidence="8 9">
    <name type="scientific">Aureimonas jatrophae</name>
    <dbReference type="NCBI Taxonomy" id="1166073"/>
    <lineage>
        <taxon>Bacteria</taxon>
        <taxon>Pseudomonadati</taxon>
        <taxon>Pseudomonadota</taxon>
        <taxon>Alphaproteobacteria</taxon>
        <taxon>Hyphomicrobiales</taxon>
        <taxon>Aurantimonadaceae</taxon>
        <taxon>Aureimonas</taxon>
    </lineage>
</organism>
<evidence type="ECO:0000313" key="9">
    <source>
        <dbReference type="Proteomes" id="UP000198793"/>
    </source>
</evidence>
<name>A0A1H0GBQ9_9HYPH</name>
<feature type="domain" description="Formyl transferase N-terminal" evidence="7">
    <location>
        <begin position="5"/>
        <end position="185"/>
    </location>
</feature>
<dbReference type="SUPFAM" id="SSF53328">
    <property type="entry name" value="Formyltransferase"/>
    <property type="match status" value="1"/>
</dbReference>
<evidence type="ECO:0000256" key="2">
    <source>
        <dbReference type="ARBA" id="ARBA00022679"/>
    </source>
</evidence>
<dbReference type="Gene3D" id="3.40.50.170">
    <property type="entry name" value="Formyl transferase, N-terminal domain"/>
    <property type="match status" value="1"/>
</dbReference>
<evidence type="ECO:0000256" key="5">
    <source>
        <dbReference type="ARBA" id="ARBA00047664"/>
    </source>
</evidence>
<keyword evidence="9" id="KW-1185">Reference proteome</keyword>
<dbReference type="PROSITE" id="PS00373">
    <property type="entry name" value="GART"/>
    <property type="match status" value="1"/>
</dbReference>
<dbReference type="RefSeq" id="WP_280140056.1">
    <property type="nucleotide sequence ID" value="NZ_FNIT01000003.1"/>
</dbReference>
<evidence type="ECO:0000256" key="3">
    <source>
        <dbReference type="ARBA" id="ARBA00022755"/>
    </source>
</evidence>
<keyword evidence="3 6" id="KW-0658">Purine biosynthesis</keyword>
<dbReference type="InterPro" id="IPR004607">
    <property type="entry name" value="GART"/>
</dbReference>
<protein>
    <recommendedName>
        <fullName evidence="6">Phosphoribosylglycinamide formyltransferase</fullName>
        <ecNumber evidence="6">2.1.2.2</ecNumber>
    </recommendedName>
    <alternativeName>
        <fullName evidence="6">5'-phosphoribosylglycinamide transformylase</fullName>
    </alternativeName>
    <alternativeName>
        <fullName evidence="6">GAR transformylase</fullName>
        <shortName evidence="6">GART</shortName>
    </alternativeName>
</protein>
<proteinExistence type="inferred from homology"/>
<feature type="binding site" evidence="6">
    <location>
        <position position="68"/>
    </location>
    <ligand>
        <name>(6R)-10-formyltetrahydrofolate</name>
        <dbReference type="ChEBI" id="CHEBI:195366"/>
    </ligand>
</feature>
<evidence type="ECO:0000259" key="7">
    <source>
        <dbReference type="Pfam" id="PF00551"/>
    </source>
</evidence>
<dbReference type="CDD" id="cd08645">
    <property type="entry name" value="FMT_core_GART"/>
    <property type="match status" value="1"/>
</dbReference>
<comment type="similarity">
    <text evidence="4 6">Belongs to the GART family.</text>
</comment>
<comment type="pathway">
    <text evidence="1 6">Purine metabolism; IMP biosynthesis via de novo pathway; N(2)-formyl-N(1)-(5-phospho-D-ribosyl)glycinamide from N(1)-(5-phospho-D-ribosyl)glycinamide (10-formyl THF route): step 1/1.</text>
</comment>
<comment type="function">
    <text evidence="6">Catalyzes the transfer of a formyl group from 10-formyltetrahydrofolate to 5-phospho-ribosyl-glycinamide (GAR), producing 5-phospho-ribosyl-N-formylglycinamide (FGAR) and tetrahydrofolate.</text>
</comment>